<dbReference type="RefSeq" id="WP_200971951.1">
    <property type="nucleotide sequence ID" value="NZ_CP065592.1"/>
</dbReference>
<dbReference type="Proteomes" id="UP000594873">
    <property type="component" value="Chromosome"/>
</dbReference>
<sequence>MSLTILMILQASAAIGPPGAAGFDLKSVPARRGDCKTAAAGEIVVCGRRAAPDRTHYLSMEAEFRDKPVRAEAGIGGGVSAKVHAEQAEFPNGQVSKRALITLTKPF</sequence>
<dbReference type="AlphaFoldDB" id="A0A7T2GJZ8"/>
<accession>A0A7T2GJZ8</accession>
<dbReference type="KEGG" id="sflv:IC614_01260"/>
<keyword evidence="2" id="KW-1185">Reference proteome</keyword>
<dbReference type="EMBL" id="CP065592">
    <property type="protein sequence ID" value="QPQ55276.1"/>
    <property type="molecule type" value="Genomic_DNA"/>
</dbReference>
<evidence type="ECO:0000313" key="2">
    <source>
        <dbReference type="Proteomes" id="UP000594873"/>
    </source>
</evidence>
<organism evidence="1 2">
    <name type="scientific">Allosphingosinicella flava</name>
    <dbReference type="NCBI Taxonomy" id="2771430"/>
    <lineage>
        <taxon>Bacteria</taxon>
        <taxon>Pseudomonadati</taxon>
        <taxon>Pseudomonadota</taxon>
        <taxon>Alphaproteobacteria</taxon>
        <taxon>Sphingomonadales</taxon>
        <taxon>Sphingomonadaceae</taxon>
        <taxon>Allosphingosinicella</taxon>
    </lineage>
</organism>
<gene>
    <name evidence="1" type="ORF">IC614_01260</name>
</gene>
<reference evidence="1 2" key="1">
    <citation type="submission" date="2020-11" db="EMBL/GenBank/DDBJ databases">
        <title>Genome seq and assembly of Sphingosinicella sp.</title>
        <authorList>
            <person name="Chhetri G."/>
        </authorList>
    </citation>
    <scope>NUCLEOTIDE SEQUENCE [LARGE SCALE GENOMIC DNA]</scope>
    <source>
        <strain evidence="1 2">UDD2</strain>
    </source>
</reference>
<evidence type="ECO:0000313" key="1">
    <source>
        <dbReference type="EMBL" id="QPQ55276.1"/>
    </source>
</evidence>
<protein>
    <submittedName>
        <fullName evidence="1">Uncharacterized protein</fullName>
    </submittedName>
</protein>
<proteinExistence type="predicted"/>
<name>A0A7T2GJZ8_9SPHN</name>